<keyword evidence="3" id="KW-0472">Membrane</keyword>
<feature type="compositionally biased region" description="Low complexity" evidence="2">
    <location>
        <begin position="7"/>
        <end position="21"/>
    </location>
</feature>
<feature type="domain" description="H-type lectin" evidence="4">
    <location>
        <begin position="289"/>
        <end position="356"/>
    </location>
</feature>
<evidence type="ECO:0000256" key="3">
    <source>
        <dbReference type="SAM" id="Phobius"/>
    </source>
</evidence>
<protein>
    <recommendedName>
        <fullName evidence="4">H-type lectin domain-containing protein</fullName>
    </recommendedName>
</protein>
<keyword evidence="3" id="KW-1133">Transmembrane helix</keyword>
<dbReference type="AlphaFoldDB" id="C3XSZ2"/>
<feature type="transmembrane region" description="Helical" evidence="3">
    <location>
        <begin position="97"/>
        <end position="118"/>
    </location>
</feature>
<keyword evidence="3" id="KW-0812">Transmembrane</keyword>
<keyword evidence="1" id="KW-0175">Coiled coil</keyword>
<reference evidence="5" key="1">
    <citation type="journal article" date="2008" name="Nature">
        <title>The amphioxus genome and the evolution of the chordate karyotype.</title>
        <authorList>
            <consortium name="US DOE Joint Genome Institute (JGI-PGF)"/>
            <person name="Putnam N.H."/>
            <person name="Butts T."/>
            <person name="Ferrier D.E.K."/>
            <person name="Furlong R.F."/>
            <person name="Hellsten U."/>
            <person name="Kawashima T."/>
            <person name="Robinson-Rechavi M."/>
            <person name="Shoguchi E."/>
            <person name="Terry A."/>
            <person name="Yu J.-K."/>
            <person name="Benito-Gutierrez E.L."/>
            <person name="Dubchak I."/>
            <person name="Garcia-Fernandez J."/>
            <person name="Gibson-Brown J.J."/>
            <person name="Grigoriev I.V."/>
            <person name="Horton A.C."/>
            <person name="de Jong P.J."/>
            <person name="Jurka J."/>
            <person name="Kapitonov V.V."/>
            <person name="Kohara Y."/>
            <person name="Kuroki Y."/>
            <person name="Lindquist E."/>
            <person name="Lucas S."/>
            <person name="Osoegawa K."/>
            <person name="Pennacchio L.A."/>
            <person name="Salamov A.A."/>
            <person name="Satou Y."/>
            <person name="Sauka-Spengler T."/>
            <person name="Schmutz J."/>
            <person name="Shin-I T."/>
            <person name="Toyoda A."/>
            <person name="Bronner-Fraser M."/>
            <person name="Fujiyama A."/>
            <person name="Holland L.Z."/>
            <person name="Holland P.W.H."/>
            <person name="Satoh N."/>
            <person name="Rokhsar D.S."/>
        </authorList>
    </citation>
    <scope>NUCLEOTIDE SEQUENCE [LARGE SCALE GENOMIC DNA]</scope>
    <source>
        <strain evidence="5">S238N-H82</strain>
        <tissue evidence="5">Testes</tissue>
    </source>
</reference>
<feature type="compositionally biased region" description="Acidic residues" evidence="2">
    <location>
        <begin position="49"/>
        <end position="62"/>
    </location>
</feature>
<sequence length="358" mass="39445">MYEQAEPVRSPVSGTGSGRTTGPPPQSPTVHLSASRGRARYGKGAADKGEEDQETSDTYEEAEAVKRDATDTSADGMYKGAANGRQALCSFIRSRRICLAAATVAVLVVMGLFIMFFINNKEISQLTVTVNDLKRDLENMPQRDVDNEQNQTAAMESLLGITKMPASLSLQSVLEQLQADIQQLQVEMGAKEQMPQAKMQQLLAKDQEIEAVMQQLQNEMAAKDQKYQAEMQQLQAEIQQLQAEMATKDVRIQHMEQRDYIERCENGTLVTPAGAFMSVFGDRQLDLTATFSSAFRTTPVVTVGWAVLDHFESDVDGNGNIRFRANVVSVSTTSLTVRIGTWSNSKLYGASIHWMACA</sequence>
<evidence type="ECO:0000259" key="4">
    <source>
        <dbReference type="Pfam" id="PF09458"/>
    </source>
</evidence>
<dbReference type="Pfam" id="PF09458">
    <property type="entry name" value="H_lectin"/>
    <property type="match status" value="1"/>
</dbReference>
<evidence type="ECO:0000256" key="1">
    <source>
        <dbReference type="SAM" id="Coils"/>
    </source>
</evidence>
<proteinExistence type="predicted"/>
<feature type="coiled-coil region" evidence="1">
    <location>
        <begin position="167"/>
        <end position="258"/>
    </location>
</feature>
<name>C3XSZ2_BRAFL</name>
<dbReference type="EMBL" id="GG666460">
    <property type="protein sequence ID" value="EEN68860.1"/>
    <property type="molecule type" value="Genomic_DNA"/>
</dbReference>
<dbReference type="Gene3D" id="2.60.40.2080">
    <property type="match status" value="1"/>
</dbReference>
<dbReference type="GO" id="GO:0030246">
    <property type="term" value="F:carbohydrate binding"/>
    <property type="evidence" value="ECO:0007669"/>
    <property type="project" value="InterPro"/>
</dbReference>
<accession>C3XSZ2</accession>
<gene>
    <name evidence="5" type="ORF">BRAFLDRAFT_67199</name>
</gene>
<dbReference type="InParanoid" id="C3XSZ2"/>
<feature type="region of interest" description="Disordered" evidence="2">
    <location>
        <begin position="1"/>
        <end position="78"/>
    </location>
</feature>
<organism>
    <name type="scientific">Branchiostoma floridae</name>
    <name type="common">Florida lancelet</name>
    <name type="synonym">Amphioxus</name>
    <dbReference type="NCBI Taxonomy" id="7739"/>
    <lineage>
        <taxon>Eukaryota</taxon>
        <taxon>Metazoa</taxon>
        <taxon>Chordata</taxon>
        <taxon>Cephalochordata</taxon>
        <taxon>Leptocardii</taxon>
        <taxon>Amphioxiformes</taxon>
        <taxon>Branchiostomatidae</taxon>
        <taxon>Branchiostoma</taxon>
    </lineage>
</organism>
<evidence type="ECO:0000313" key="5">
    <source>
        <dbReference type="EMBL" id="EEN68860.1"/>
    </source>
</evidence>
<dbReference type="InterPro" id="IPR037221">
    <property type="entry name" value="H-type_lectin_dom_sf"/>
</dbReference>
<dbReference type="GO" id="GO:0007155">
    <property type="term" value="P:cell adhesion"/>
    <property type="evidence" value="ECO:0007669"/>
    <property type="project" value="InterPro"/>
</dbReference>
<dbReference type="SUPFAM" id="SSF141086">
    <property type="entry name" value="Agglutinin HPA-like"/>
    <property type="match status" value="1"/>
</dbReference>
<evidence type="ECO:0000256" key="2">
    <source>
        <dbReference type="SAM" id="MobiDB-lite"/>
    </source>
</evidence>
<dbReference type="InterPro" id="IPR019019">
    <property type="entry name" value="H-type_lectin_domain"/>
</dbReference>